<dbReference type="EMBL" id="BK015658">
    <property type="protein sequence ID" value="DAE18552.1"/>
    <property type="molecule type" value="Genomic_DNA"/>
</dbReference>
<organism evidence="1">
    <name type="scientific">Myoviridae sp. ctxym25</name>
    <dbReference type="NCBI Taxonomy" id="2825210"/>
    <lineage>
        <taxon>Viruses</taxon>
        <taxon>Duplodnaviria</taxon>
        <taxon>Heunggongvirae</taxon>
        <taxon>Uroviricota</taxon>
        <taxon>Caudoviricetes</taxon>
    </lineage>
</organism>
<protein>
    <submittedName>
        <fullName evidence="1">Uncharacterized protein</fullName>
    </submittedName>
</protein>
<sequence>MIIPSHPLHTECFIPLNYNERKGSSCRLQNSISIRQ</sequence>
<name>A0A8S5QHM2_9CAUD</name>
<evidence type="ECO:0000313" key="1">
    <source>
        <dbReference type="EMBL" id="DAE18552.1"/>
    </source>
</evidence>
<accession>A0A8S5QHM2</accession>
<proteinExistence type="predicted"/>
<reference evidence="1" key="1">
    <citation type="journal article" date="2021" name="Proc. Natl. Acad. Sci. U.S.A.">
        <title>A Catalog of Tens of Thousands of Viruses from Human Metagenomes Reveals Hidden Associations with Chronic Diseases.</title>
        <authorList>
            <person name="Tisza M.J."/>
            <person name="Buck C.B."/>
        </authorList>
    </citation>
    <scope>NUCLEOTIDE SEQUENCE</scope>
    <source>
        <strain evidence="1">Ctxym25</strain>
    </source>
</reference>